<dbReference type="InterPro" id="IPR008030">
    <property type="entry name" value="NmrA-like"/>
</dbReference>
<dbReference type="Gene3D" id="3.90.25.10">
    <property type="entry name" value="UDP-galactose 4-epimerase, domain 1"/>
    <property type="match status" value="1"/>
</dbReference>
<keyword evidence="2" id="KW-0521">NADP</keyword>
<keyword evidence="5" id="KW-1185">Reference proteome</keyword>
<dbReference type="CDD" id="cd05251">
    <property type="entry name" value="NmrA_like_SDR_a"/>
    <property type="match status" value="1"/>
</dbReference>
<dbReference type="Proteomes" id="UP001500979">
    <property type="component" value="Unassembled WGS sequence"/>
</dbReference>
<dbReference type="Pfam" id="PF05368">
    <property type="entry name" value="NmrA"/>
    <property type="match status" value="1"/>
</dbReference>
<evidence type="ECO:0000256" key="1">
    <source>
        <dbReference type="ARBA" id="ARBA00006328"/>
    </source>
</evidence>
<comment type="similarity">
    <text evidence="1">Belongs to the NmrA-type oxidoreductase family.</text>
</comment>
<evidence type="ECO:0000313" key="5">
    <source>
        <dbReference type="Proteomes" id="UP001500979"/>
    </source>
</evidence>
<evidence type="ECO:0000256" key="2">
    <source>
        <dbReference type="ARBA" id="ARBA00022857"/>
    </source>
</evidence>
<comment type="caution">
    <text evidence="4">The sequence shown here is derived from an EMBL/GenBank/DDBJ whole genome shotgun (WGS) entry which is preliminary data.</text>
</comment>
<protein>
    <submittedName>
        <fullName evidence="4">NmrA/HSCARG family protein</fullName>
    </submittedName>
</protein>
<proteinExistence type="inferred from homology"/>
<evidence type="ECO:0000313" key="4">
    <source>
        <dbReference type="EMBL" id="GAA2813046.1"/>
    </source>
</evidence>
<evidence type="ECO:0000259" key="3">
    <source>
        <dbReference type="Pfam" id="PF05368"/>
    </source>
</evidence>
<organism evidence="4 5">
    <name type="scientific">Saccharopolyspora taberi</name>
    <dbReference type="NCBI Taxonomy" id="60895"/>
    <lineage>
        <taxon>Bacteria</taxon>
        <taxon>Bacillati</taxon>
        <taxon>Actinomycetota</taxon>
        <taxon>Actinomycetes</taxon>
        <taxon>Pseudonocardiales</taxon>
        <taxon>Pseudonocardiaceae</taxon>
        <taxon>Saccharopolyspora</taxon>
    </lineage>
</organism>
<reference evidence="4 5" key="1">
    <citation type="journal article" date="2019" name="Int. J. Syst. Evol. Microbiol.">
        <title>The Global Catalogue of Microorganisms (GCM) 10K type strain sequencing project: providing services to taxonomists for standard genome sequencing and annotation.</title>
        <authorList>
            <consortium name="The Broad Institute Genomics Platform"/>
            <consortium name="The Broad Institute Genome Sequencing Center for Infectious Disease"/>
            <person name="Wu L."/>
            <person name="Ma J."/>
        </authorList>
    </citation>
    <scope>NUCLEOTIDE SEQUENCE [LARGE SCALE GENOMIC DNA]</scope>
    <source>
        <strain evidence="4 5">JCM 9383</strain>
    </source>
</reference>
<dbReference type="SUPFAM" id="SSF51735">
    <property type="entry name" value="NAD(P)-binding Rossmann-fold domains"/>
    <property type="match status" value="1"/>
</dbReference>
<dbReference type="PANTHER" id="PTHR42748:SF7">
    <property type="entry name" value="NMRA LIKE REDOX SENSOR 1-RELATED"/>
    <property type="match status" value="1"/>
</dbReference>
<dbReference type="PANTHER" id="PTHR42748">
    <property type="entry name" value="NITROGEN METABOLITE REPRESSION PROTEIN NMRA FAMILY MEMBER"/>
    <property type="match status" value="1"/>
</dbReference>
<feature type="domain" description="NmrA-like" evidence="3">
    <location>
        <begin position="7"/>
        <end position="288"/>
    </location>
</feature>
<gene>
    <name evidence="4" type="ORF">GCM10010470_55600</name>
</gene>
<dbReference type="InterPro" id="IPR051164">
    <property type="entry name" value="NmrA-like_oxidored"/>
</dbReference>
<sequence length="307" mass="32730">MSRHVQDQIIAVTGATGQQGGATAAALLARGHPVRAVVRDPSGAAARELEKSGAELVAGDMGDRSSLEAAFLGVHGVFSVQPTFVTPELTPGIGPGDEVRFGRNVADAAMAAGVRHFVYASSVNADADSGIETLENKGRIEEHIRVLGLPATMLRPVSFMENYLAQVAGQALADGELSSALRSDTVQQLIALRDIGEMAALAFERPEEYVGEVVDLAGDELTPPQIADALSRATGRPVRHVEIPIEVIRQQSENLANAYAWMNDNGPTVDISALRARKPDLRTFEEWLAEQTLDRTGLREQKGSTMG</sequence>
<name>A0ABN3VK25_9PSEU</name>
<dbReference type="EMBL" id="BAAAUX010000024">
    <property type="protein sequence ID" value="GAA2813046.1"/>
    <property type="molecule type" value="Genomic_DNA"/>
</dbReference>
<dbReference type="InterPro" id="IPR036291">
    <property type="entry name" value="NAD(P)-bd_dom_sf"/>
</dbReference>
<dbReference type="RefSeq" id="WP_344684682.1">
    <property type="nucleotide sequence ID" value="NZ_BAAAUX010000024.1"/>
</dbReference>
<dbReference type="Gene3D" id="3.40.50.720">
    <property type="entry name" value="NAD(P)-binding Rossmann-like Domain"/>
    <property type="match status" value="1"/>
</dbReference>
<accession>A0ABN3VK25</accession>